<reference evidence="4" key="2">
    <citation type="submission" date="2023-08" db="EMBL/GenBank/DDBJ databases">
        <title>Identification and characterization of horizontal gene transfer across gut microbiota members of farm animals based on homology search.</title>
        <authorList>
            <person name="Schwarzerova J."/>
            <person name="Nykrynova M."/>
            <person name="Jureckova K."/>
            <person name="Cejkova D."/>
            <person name="Rychlik I."/>
        </authorList>
    </citation>
    <scope>NUCLEOTIDE SEQUENCE</scope>
    <source>
        <strain evidence="4">ET15</strain>
        <strain evidence="3">ET37</strain>
    </source>
</reference>
<dbReference type="InterPro" id="IPR037066">
    <property type="entry name" value="Plug_dom_sf"/>
</dbReference>
<dbReference type="Gene3D" id="2.170.130.10">
    <property type="entry name" value="TonB-dependent receptor, plug domain"/>
    <property type="match status" value="1"/>
</dbReference>
<sequence length="525" mass="57231">MGMFFVYIIKVAVFQTIFYLTYKLLLSRESFHAFNRGVLLTMQAAALLLPLMHITLETPAPVHQTIALAEAAFVQTAVEAEGDGAGLTLIQVLTLVWMAGFALLLLRSVVSLLRLTMLLRGGRRCETCGAMVTVVPGDRAPFSWFRRIVISEKDYAAGAREIVIHEQAHVSRLHSVDIALCNTIIMFCWFSPAAWLLRAELRDVHEYEADEAVLRRGVDASGYQLLLIRKAVGERLFAMANNLNQTNLKKRITMMKMKKSNPWNRVKAAAVLPLAAVSVLVFATPAATKMAGEVAQESGKVVSEAGAMIVKADTNSENETSLIEAVFGKKSVSDRARVESNDSVRSLISGFSKPIPDDILVCINGRLTNKEELYKIDIDNIESFTVIEGKNASVIYGDKGKSGALIVTLKKSAGESSASSASSENKATAGKVNTITIHQKGNPVTVGDVKDMRIVKLSSDGKKPTTVEVYNMEKEPTYMIDGKTVTKEEVEALLPNDIESVVVNKGGTSGENTVNIFLKKKTTGE</sequence>
<gene>
    <name evidence="3" type="ORF">QVN81_09535</name>
    <name evidence="4" type="ORF">QVN84_10280</name>
</gene>
<evidence type="ECO:0000313" key="5">
    <source>
        <dbReference type="Proteomes" id="UP001167831"/>
    </source>
</evidence>
<dbReference type="InterPro" id="IPR052173">
    <property type="entry name" value="Beta-lactam_resp_regulator"/>
</dbReference>
<feature type="domain" description="Peptidase M56" evidence="2">
    <location>
        <begin position="147"/>
        <end position="255"/>
    </location>
</feature>
<dbReference type="PANTHER" id="PTHR34978:SF3">
    <property type="entry name" value="SLR0241 PROTEIN"/>
    <property type="match status" value="1"/>
</dbReference>
<keyword evidence="5" id="KW-1185">Reference proteome</keyword>
<protein>
    <submittedName>
        <fullName evidence="4">M56 family metallopeptidase</fullName>
    </submittedName>
</protein>
<keyword evidence="1" id="KW-1133">Transmembrane helix</keyword>
<feature type="transmembrane region" description="Helical" evidence="1">
    <location>
        <begin position="6"/>
        <end position="25"/>
    </location>
</feature>
<organism evidence="4 6">
    <name type="scientific">Leyella lascolaii</name>
    <dbReference type="NCBI Taxonomy" id="1776379"/>
    <lineage>
        <taxon>Bacteria</taxon>
        <taxon>Pseudomonadati</taxon>
        <taxon>Bacteroidota</taxon>
        <taxon>Bacteroidia</taxon>
        <taxon>Bacteroidales</taxon>
        <taxon>Prevotellaceae</taxon>
        <taxon>Leyella</taxon>
    </lineage>
</organism>
<dbReference type="PANTHER" id="PTHR34978">
    <property type="entry name" value="POSSIBLE SENSOR-TRANSDUCER PROTEIN BLAR"/>
    <property type="match status" value="1"/>
</dbReference>
<feature type="transmembrane region" description="Helical" evidence="1">
    <location>
        <begin position="37"/>
        <end position="56"/>
    </location>
</feature>
<comment type="caution">
    <text evidence="4">The sequence shown here is derived from an EMBL/GenBank/DDBJ whole genome shotgun (WGS) entry which is preliminary data.</text>
</comment>
<evidence type="ECO:0000313" key="6">
    <source>
        <dbReference type="Proteomes" id="UP001168478"/>
    </source>
</evidence>
<name>A0AAW7JSD5_9BACT</name>
<evidence type="ECO:0000313" key="3">
    <source>
        <dbReference type="EMBL" id="MDN0023259.1"/>
    </source>
</evidence>
<dbReference type="RefSeq" id="WP_289825682.1">
    <property type="nucleotide sequence ID" value="NZ_JAUEIE010000010.1"/>
</dbReference>
<evidence type="ECO:0000256" key="1">
    <source>
        <dbReference type="SAM" id="Phobius"/>
    </source>
</evidence>
<dbReference type="EMBL" id="JAUEIF010000010">
    <property type="protein sequence ID" value="MDN0025900.1"/>
    <property type="molecule type" value="Genomic_DNA"/>
</dbReference>
<keyword evidence="1" id="KW-0472">Membrane</keyword>
<accession>A0AAW7JSD5</accession>
<evidence type="ECO:0000313" key="4">
    <source>
        <dbReference type="EMBL" id="MDN0025900.1"/>
    </source>
</evidence>
<dbReference type="EMBL" id="JAUEIE010000010">
    <property type="protein sequence ID" value="MDN0023259.1"/>
    <property type="molecule type" value="Genomic_DNA"/>
</dbReference>
<dbReference type="Pfam" id="PF05569">
    <property type="entry name" value="Peptidase_M56"/>
    <property type="match status" value="1"/>
</dbReference>
<dbReference type="InterPro" id="IPR008756">
    <property type="entry name" value="Peptidase_M56"/>
</dbReference>
<evidence type="ECO:0000259" key="2">
    <source>
        <dbReference type="Pfam" id="PF05569"/>
    </source>
</evidence>
<feature type="transmembrane region" description="Helical" evidence="1">
    <location>
        <begin position="89"/>
        <end position="110"/>
    </location>
</feature>
<dbReference type="CDD" id="cd07341">
    <property type="entry name" value="M56_BlaR1_MecR1_like"/>
    <property type="match status" value="1"/>
</dbReference>
<dbReference type="SUPFAM" id="SSF56935">
    <property type="entry name" value="Porins"/>
    <property type="match status" value="1"/>
</dbReference>
<keyword evidence="1" id="KW-0812">Transmembrane</keyword>
<reference evidence="4" key="1">
    <citation type="submission" date="2023-06" db="EMBL/GenBank/DDBJ databases">
        <authorList>
            <person name="Zeman M."/>
            <person name="Kubasova T."/>
            <person name="Jahodarova E."/>
            <person name="Nykrynova M."/>
            <person name="Rychlik I."/>
        </authorList>
    </citation>
    <scope>NUCLEOTIDE SEQUENCE</scope>
    <source>
        <strain evidence="4">ET15</strain>
        <strain evidence="3">ET37</strain>
    </source>
</reference>
<feature type="transmembrane region" description="Helical" evidence="1">
    <location>
        <begin position="266"/>
        <end position="287"/>
    </location>
</feature>
<dbReference type="Proteomes" id="UP001168478">
    <property type="component" value="Unassembled WGS sequence"/>
</dbReference>
<dbReference type="Proteomes" id="UP001167831">
    <property type="component" value="Unassembled WGS sequence"/>
</dbReference>
<dbReference type="AlphaFoldDB" id="A0AAW7JSD5"/>
<proteinExistence type="predicted"/>